<proteinExistence type="predicted"/>
<evidence type="ECO:0000313" key="1">
    <source>
        <dbReference type="EMBL" id="GIO38848.1"/>
    </source>
</evidence>
<dbReference type="Proteomes" id="UP000681162">
    <property type="component" value="Unassembled WGS sequence"/>
</dbReference>
<reference evidence="1 2" key="1">
    <citation type="submission" date="2021-03" db="EMBL/GenBank/DDBJ databases">
        <title>Antimicrobial resistance genes in bacteria isolated from Japanese honey, and their potential for conferring macrolide and lincosamide resistance in the American foulbrood pathogen Paenibacillus larvae.</title>
        <authorList>
            <person name="Okamoto M."/>
            <person name="Kumagai M."/>
            <person name="Kanamori H."/>
            <person name="Takamatsu D."/>
        </authorList>
    </citation>
    <scope>NUCLEOTIDE SEQUENCE [LARGE SCALE GENOMIC DNA]</scope>
    <source>
        <strain evidence="1 2">J41TS12</strain>
    </source>
</reference>
<dbReference type="AlphaFoldDB" id="A0A920CIL3"/>
<keyword evidence="2" id="KW-1185">Reference proteome</keyword>
<dbReference type="EMBL" id="BORR01000015">
    <property type="protein sequence ID" value="GIO38848.1"/>
    <property type="molecule type" value="Genomic_DNA"/>
</dbReference>
<protein>
    <submittedName>
        <fullName evidence="1">Uncharacterized protein</fullName>
    </submittedName>
</protein>
<dbReference type="RefSeq" id="WP_212941384.1">
    <property type="nucleotide sequence ID" value="NZ_BORR01000015.1"/>
</dbReference>
<comment type="caution">
    <text evidence="1">The sequence shown here is derived from an EMBL/GenBank/DDBJ whole genome shotgun (WGS) entry which is preliminary data.</text>
</comment>
<gene>
    <name evidence="1" type="ORF">J41TS12_37090</name>
</gene>
<evidence type="ECO:0000313" key="2">
    <source>
        <dbReference type="Proteomes" id="UP000681162"/>
    </source>
</evidence>
<accession>A0A920CIL3</accession>
<name>A0A920CIL3_9BACL</name>
<sequence>MKTRDWTEVEDIITVSLLFEWRRMLAAAQHGQKREAQDRFCQRIIDVRPEFEGRTTDAVRQHFLLFDRITLKDIDYDKLHDKHKVFFGIHSGLEDITQ</sequence>
<organism evidence="1 2">
    <name type="scientific">Paenibacillus antibioticophila</name>
    <dbReference type="NCBI Taxonomy" id="1274374"/>
    <lineage>
        <taxon>Bacteria</taxon>
        <taxon>Bacillati</taxon>
        <taxon>Bacillota</taxon>
        <taxon>Bacilli</taxon>
        <taxon>Bacillales</taxon>
        <taxon>Paenibacillaceae</taxon>
        <taxon>Paenibacillus</taxon>
    </lineage>
</organism>